<keyword evidence="1" id="KW-0472">Membrane</keyword>
<feature type="transmembrane region" description="Helical" evidence="1">
    <location>
        <begin position="34"/>
        <end position="51"/>
    </location>
</feature>
<dbReference type="AlphaFoldDB" id="A0A3B1C8Y4"/>
<accession>A0A3B1C8Y4</accession>
<protein>
    <submittedName>
        <fullName evidence="2">Uncharacterized protein</fullName>
    </submittedName>
</protein>
<organism evidence="2">
    <name type="scientific">hydrothermal vent metagenome</name>
    <dbReference type="NCBI Taxonomy" id="652676"/>
    <lineage>
        <taxon>unclassified sequences</taxon>
        <taxon>metagenomes</taxon>
        <taxon>ecological metagenomes</taxon>
    </lineage>
</organism>
<name>A0A3B1C8Y4_9ZZZZ</name>
<keyword evidence="1" id="KW-1133">Transmembrane helix</keyword>
<feature type="transmembrane region" description="Helical" evidence="1">
    <location>
        <begin position="111"/>
        <end position="130"/>
    </location>
</feature>
<sequence>MNSKVSPLALTLIVLGILLLLKLAGEVTVPYTDIYGNMLLFYGIVSVFMNMGKQNKGGLFVGVLSFMIGVLLYVLNHLDIMSTNRMVLPAFFYILASSFLFLYFDDFSEKIFLFISLFLILAGYLSSVYYDSSELIRFSAENSKIILSQWEYLFIIIGLGVIADRRG</sequence>
<feature type="transmembrane region" description="Helical" evidence="1">
    <location>
        <begin position="58"/>
        <end position="75"/>
    </location>
</feature>
<proteinExistence type="predicted"/>
<feature type="transmembrane region" description="Helical" evidence="1">
    <location>
        <begin position="145"/>
        <end position="163"/>
    </location>
</feature>
<feature type="transmembrane region" description="Helical" evidence="1">
    <location>
        <begin position="87"/>
        <end position="104"/>
    </location>
</feature>
<evidence type="ECO:0000313" key="2">
    <source>
        <dbReference type="EMBL" id="VAX24622.1"/>
    </source>
</evidence>
<gene>
    <name evidence="2" type="ORF">MNBD_IGNAVI01-1724</name>
</gene>
<evidence type="ECO:0000256" key="1">
    <source>
        <dbReference type="SAM" id="Phobius"/>
    </source>
</evidence>
<dbReference type="EMBL" id="UOGD01000277">
    <property type="protein sequence ID" value="VAX24622.1"/>
    <property type="molecule type" value="Genomic_DNA"/>
</dbReference>
<reference evidence="2" key="1">
    <citation type="submission" date="2018-06" db="EMBL/GenBank/DDBJ databases">
        <authorList>
            <person name="Zhirakovskaya E."/>
        </authorList>
    </citation>
    <scope>NUCLEOTIDE SEQUENCE</scope>
</reference>
<keyword evidence="1" id="KW-0812">Transmembrane</keyword>